<feature type="domain" description="PDZ" evidence="2">
    <location>
        <begin position="413"/>
        <end position="481"/>
    </location>
</feature>
<sequence>MTQFSTPQPSGSTGPGTQQPRAVPLTSETGDQQALSTETDDIDAAGNTPPLVSGLTHQLTVDSGPTHIRGPANSLSAAGPGSLTRFRSEDVTADRDSCGHSVTLAVSPPVGVRTRRSNSISEIIMASQKTAAHVPKQPSLPPSTVDADLDPANHPSQSAAKMAPTNNPLPTAAPACSKKSAFTWKRTLERTTKAIVSVETNIVRLFDTELSGTYTATGFVVDAERGIILSNRHVVNPAPLSAQAIFTNYEEVPLEPIYRDPVHDFGFFRFDPSKVRFMKLASIPLSPHRARVGLEIRVVGHHAGEKLSALAGTLARLDRRAPDYGVGNYNDFNTFYLRAAPRTRAGSSGSPVLDIEGHAVALNAGGAIVPSSSFNLLNRFERGSSSFYLPLDRIVRALRYIREGEPVPRGTLQTEFEHQSYDELRRLGLEATIEESMRQRFPAETGMLVVRSVLPKGPADQKLRPGDILVAVNDRPVTGFTPLFATVDDAVGRNITLTVCR</sequence>
<dbReference type="InterPro" id="IPR009003">
    <property type="entry name" value="Peptidase_S1_PA"/>
</dbReference>
<proteinExistence type="predicted"/>
<dbReference type="AlphaFoldDB" id="A0A9W7ZT54"/>
<dbReference type="PROSITE" id="PS50106">
    <property type="entry name" value="PDZ"/>
    <property type="match status" value="1"/>
</dbReference>
<dbReference type="InterPro" id="IPR001478">
    <property type="entry name" value="PDZ"/>
</dbReference>
<organism evidence="3 4">
    <name type="scientific">Tieghemiomyces parasiticus</name>
    <dbReference type="NCBI Taxonomy" id="78921"/>
    <lineage>
        <taxon>Eukaryota</taxon>
        <taxon>Fungi</taxon>
        <taxon>Fungi incertae sedis</taxon>
        <taxon>Zoopagomycota</taxon>
        <taxon>Kickxellomycotina</taxon>
        <taxon>Dimargaritomycetes</taxon>
        <taxon>Dimargaritales</taxon>
        <taxon>Dimargaritaceae</taxon>
        <taxon>Tieghemiomyces</taxon>
    </lineage>
</organism>
<dbReference type="Gene3D" id="2.30.42.10">
    <property type="match status" value="1"/>
</dbReference>
<name>A0A9W7ZT54_9FUNG</name>
<dbReference type="SMART" id="SM00228">
    <property type="entry name" value="PDZ"/>
    <property type="match status" value="1"/>
</dbReference>
<feature type="compositionally biased region" description="Polar residues" evidence="1">
    <location>
        <begin position="1"/>
        <end position="37"/>
    </location>
</feature>
<dbReference type="EMBL" id="JANBPT010000789">
    <property type="protein sequence ID" value="KAJ1912928.1"/>
    <property type="molecule type" value="Genomic_DNA"/>
</dbReference>
<dbReference type="InterPro" id="IPR041489">
    <property type="entry name" value="PDZ_6"/>
</dbReference>
<feature type="region of interest" description="Disordered" evidence="1">
    <location>
        <begin position="130"/>
        <end position="174"/>
    </location>
</feature>
<dbReference type="Pfam" id="PF13365">
    <property type="entry name" value="Trypsin_2"/>
    <property type="match status" value="1"/>
</dbReference>
<evidence type="ECO:0000313" key="3">
    <source>
        <dbReference type="EMBL" id="KAJ1912928.1"/>
    </source>
</evidence>
<dbReference type="Gene3D" id="2.40.10.120">
    <property type="match status" value="1"/>
</dbReference>
<reference evidence="3" key="1">
    <citation type="submission" date="2022-07" db="EMBL/GenBank/DDBJ databases">
        <title>Phylogenomic reconstructions and comparative analyses of Kickxellomycotina fungi.</title>
        <authorList>
            <person name="Reynolds N.K."/>
            <person name="Stajich J.E."/>
            <person name="Barry K."/>
            <person name="Grigoriev I.V."/>
            <person name="Crous P."/>
            <person name="Smith M.E."/>
        </authorList>
    </citation>
    <scope>NUCLEOTIDE SEQUENCE</scope>
    <source>
        <strain evidence="3">RSA 861</strain>
    </source>
</reference>
<comment type="caution">
    <text evidence="3">The sequence shown here is derived from an EMBL/GenBank/DDBJ whole genome shotgun (WGS) entry which is preliminary data.</text>
</comment>
<keyword evidence="4" id="KW-1185">Reference proteome</keyword>
<evidence type="ECO:0000259" key="2">
    <source>
        <dbReference type="PROSITE" id="PS50106"/>
    </source>
</evidence>
<gene>
    <name evidence="3" type="ORF">IWQ60_009441</name>
</gene>
<evidence type="ECO:0000313" key="4">
    <source>
        <dbReference type="Proteomes" id="UP001150569"/>
    </source>
</evidence>
<dbReference type="Pfam" id="PF17820">
    <property type="entry name" value="PDZ_6"/>
    <property type="match status" value="1"/>
</dbReference>
<feature type="compositionally biased region" description="Low complexity" evidence="1">
    <location>
        <begin position="163"/>
        <end position="174"/>
    </location>
</feature>
<dbReference type="PANTHER" id="PTHR46366:SF1">
    <property type="entry name" value="PDZ DOMAIN-CONTAINING PROTEIN C1685.05"/>
    <property type="match status" value="1"/>
</dbReference>
<dbReference type="PANTHER" id="PTHR46366">
    <property type="entry name" value="PRO-APOPTOTIC SERINE PROTEASE NMA111"/>
    <property type="match status" value="1"/>
</dbReference>
<protein>
    <recommendedName>
        <fullName evidence="2">PDZ domain-containing protein</fullName>
    </recommendedName>
</protein>
<dbReference type="SUPFAM" id="SSF50156">
    <property type="entry name" value="PDZ domain-like"/>
    <property type="match status" value="1"/>
</dbReference>
<dbReference type="OrthoDB" id="4217619at2759"/>
<accession>A0A9W7ZT54</accession>
<evidence type="ECO:0000256" key="1">
    <source>
        <dbReference type="SAM" id="MobiDB-lite"/>
    </source>
</evidence>
<dbReference type="SUPFAM" id="SSF50494">
    <property type="entry name" value="Trypsin-like serine proteases"/>
    <property type="match status" value="1"/>
</dbReference>
<dbReference type="Proteomes" id="UP001150569">
    <property type="component" value="Unassembled WGS sequence"/>
</dbReference>
<feature type="non-terminal residue" evidence="3">
    <location>
        <position position="501"/>
    </location>
</feature>
<dbReference type="InterPro" id="IPR036034">
    <property type="entry name" value="PDZ_sf"/>
</dbReference>
<feature type="region of interest" description="Disordered" evidence="1">
    <location>
        <begin position="1"/>
        <end position="83"/>
    </location>
</feature>